<dbReference type="SUPFAM" id="SSF81593">
    <property type="entry name" value="Nucleotidyltransferase substrate binding subunit/domain"/>
    <property type="match status" value="1"/>
</dbReference>
<dbReference type="Pfam" id="PF05168">
    <property type="entry name" value="HEPN"/>
    <property type="match status" value="1"/>
</dbReference>
<evidence type="ECO:0000259" key="1">
    <source>
        <dbReference type="PROSITE" id="PS50910"/>
    </source>
</evidence>
<dbReference type="PROSITE" id="PS50910">
    <property type="entry name" value="HEPN"/>
    <property type="match status" value="1"/>
</dbReference>
<dbReference type="AlphaFoldDB" id="A0A7C2C2Y8"/>
<protein>
    <submittedName>
        <fullName evidence="2">HEPN domain-containing protein</fullName>
    </submittedName>
</protein>
<dbReference type="InterPro" id="IPR007842">
    <property type="entry name" value="HEPN_dom"/>
</dbReference>
<dbReference type="SMART" id="SM00748">
    <property type="entry name" value="HEPN"/>
    <property type="match status" value="1"/>
</dbReference>
<name>A0A7C2C2Y8_9DEIN</name>
<evidence type="ECO:0000313" key="2">
    <source>
        <dbReference type="EMBL" id="HEH83138.1"/>
    </source>
</evidence>
<comment type="caution">
    <text evidence="2">The sequence shown here is derived from an EMBL/GenBank/DDBJ whole genome shotgun (WGS) entry which is preliminary data.</text>
</comment>
<reference evidence="2" key="1">
    <citation type="journal article" date="2020" name="mSystems">
        <title>Genome- and Community-Level Interaction Insights into Carbon Utilization and Element Cycling Functions of Hydrothermarchaeota in Hydrothermal Sediment.</title>
        <authorList>
            <person name="Zhou Z."/>
            <person name="Liu Y."/>
            <person name="Xu W."/>
            <person name="Pan J."/>
            <person name="Luo Z.H."/>
            <person name="Li M."/>
        </authorList>
    </citation>
    <scope>NUCLEOTIDE SEQUENCE [LARGE SCALE GENOMIC DNA]</scope>
    <source>
        <strain evidence="2">SpSt-246</strain>
    </source>
</reference>
<organism evidence="2">
    <name type="scientific">Thermus islandicus</name>
    <dbReference type="NCBI Taxonomy" id="540988"/>
    <lineage>
        <taxon>Bacteria</taxon>
        <taxon>Thermotogati</taxon>
        <taxon>Deinococcota</taxon>
        <taxon>Deinococci</taxon>
        <taxon>Thermales</taxon>
        <taxon>Thermaceae</taxon>
        <taxon>Thermus</taxon>
    </lineage>
</organism>
<dbReference type="EMBL" id="DSKL01000367">
    <property type="protein sequence ID" value="HEH83138.1"/>
    <property type="molecule type" value="Genomic_DNA"/>
</dbReference>
<feature type="domain" description="HEPN" evidence="1">
    <location>
        <begin position="14"/>
        <end position="126"/>
    </location>
</feature>
<sequence>MSVEKRLLEAHRWLAQAWDDWEAGKALLERGKHAQAAFLAQQAGEKALKALWIALGLDPWGHSLARLLRDLPPEEAPAFHPLLPQALALDKLYIPTRYPDALPGLTPKEAYTEEEAKKALEDAQAVLKAVEVRLGQV</sequence>
<dbReference type="Gene3D" id="1.20.120.330">
    <property type="entry name" value="Nucleotidyltransferases domain 2"/>
    <property type="match status" value="1"/>
</dbReference>
<gene>
    <name evidence="2" type="ORF">ENP73_09320</name>
</gene>
<proteinExistence type="predicted"/>
<accession>A0A7C2C2Y8</accession>